<name>A0A495JDV7_9ACTN</name>
<sequence>MSAKFAGEIMGAEYDWLGCDGDGNVALFSTAGGGYAPDEFLRDTNAHEGAIAAILACSATTTARIAPALAPQYVNTWKLVAERGLFAFDADPNGGPYGLVAAPEVPVRADQLPAAAVAVLRSLTFGQLRFADLATVSEQVLRQNR</sequence>
<keyword evidence="2" id="KW-1185">Reference proteome</keyword>
<evidence type="ECO:0000313" key="2">
    <source>
        <dbReference type="Proteomes" id="UP000277671"/>
    </source>
</evidence>
<comment type="caution">
    <text evidence="1">The sequence shown here is derived from an EMBL/GenBank/DDBJ whole genome shotgun (WGS) entry which is preliminary data.</text>
</comment>
<organism evidence="1 2">
    <name type="scientific">Micromonospora pisi</name>
    <dbReference type="NCBI Taxonomy" id="589240"/>
    <lineage>
        <taxon>Bacteria</taxon>
        <taxon>Bacillati</taxon>
        <taxon>Actinomycetota</taxon>
        <taxon>Actinomycetes</taxon>
        <taxon>Micromonosporales</taxon>
        <taxon>Micromonosporaceae</taxon>
        <taxon>Micromonospora</taxon>
    </lineage>
</organism>
<dbReference type="AlphaFoldDB" id="A0A495JDV7"/>
<evidence type="ECO:0000313" key="1">
    <source>
        <dbReference type="EMBL" id="RKR86708.1"/>
    </source>
</evidence>
<reference evidence="1 2" key="1">
    <citation type="submission" date="2018-10" db="EMBL/GenBank/DDBJ databases">
        <title>Sequencing the genomes of 1000 actinobacteria strains.</title>
        <authorList>
            <person name="Klenk H.-P."/>
        </authorList>
    </citation>
    <scope>NUCLEOTIDE SEQUENCE [LARGE SCALE GENOMIC DNA]</scope>
    <source>
        <strain evidence="1 2">DSM 45175</strain>
    </source>
</reference>
<protein>
    <submittedName>
        <fullName evidence="1">Uncharacterized protein</fullName>
    </submittedName>
</protein>
<dbReference type="EMBL" id="RBKT01000001">
    <property type="protein sequence ID" value="RKR86708.1"/>
    <property type="molecule type" value="Genomic_DNA"/>
</dbReference>
<accession>A0A495JDV7</accession>
<dbReference type="OrthoDB" id="5526721at2"/>
<gene>
    <name evidence="1" type="ORF">BDK92_0971</name>
</gene>
<proteinExistence type="predicted"/>
<dbReference type="Proteomes" id="UP000277671">
    <property type="component" value="Unassembled WGS sequence"/>
</dbReference>
<dbReference type="RefSeq" id="WP_121154939.1">
    <property type="nucleotide sequence ID" value="NZ_RBKT01000001.1"/>
</dbReference>